<sequence length="279" mass="31211">MANTTTVVDMRKFVEARDGRAFTTSQQVANAFGKQHHHVMQKLDALECSDQFLTRNFSRVQFEHRGNQYEAVEMTKDGFVFLVMGFTGAKAAAIKEGYIHAFNVMAERLNIKPDVLVGDLVGAVIGSSGEVVLDRVIDQKAAALPVALRRSFKHTIKSRLRTRFNVQKTALIPAEELANACNFVAAYVFDGELLPKREQVQIVGEPFKRYLLAFNHKGEQSVEEISEGAFILSKRELMEGMVATPGDIPVSIPEMFQFLMAAVVNLKSRYEYMAQRSGK</sequence>
<dbReference type="InterPro" id="IPR014054">
    <property type="entry name" value="Phage_regulatory_Rha"/>
</dbReference>
<dbReference type="AlphaFoldDB" id="A0A6I5RUZ3"/>
<gene>
    <name evidence="1" type="ORF">G3O07_19690</name>
</gene>
<evidence type="ECO:0000313" key="2">
    <source>
        <dbReference type="Proteomes" id="UP000471751"/>
    </source>
</evidence>
<comment type="caution">
    <text evidence="1">The sequence shown here is derived from an EMBL/GenBank/DDBJ whole genome shotgun (WGS) entry which is preliminary data.</text>
</comment>
<dbReference type="Pfam" id="PF09669">
    <property type="entry name" value="Phage_pRha"/>
    <property type="match status" value="1"/>
</dbReference>
<evidence type="ECO:0000313" key="1">
    <source>
        <dbReference type="EMBL" id="NES11470.1"/>
    </source>
</evidence>
<protein>
    <submittedName>
        <fullName evidence="1">Rha family transcriptional regulator</fullName>
    </submittedName>
</protein>
<reference evidence="1 2" key="1">
    <citation type="submission" date="2020-02" db="EMBL/GenBank/DDBJ databases">
        <title>Broccoli isolated Pseudomonas sp.</title>
        <authorList>
            <person name="Fujikawa T."/>
            <person name="Sawada H."/>
        </authorList>
    </citation>
    <scope>NUCLEOTIDE SEQUENCE [LARGE SCALE GENOMIC DNA]</scope>
    <source>
        <strain evidence="1 2">JCM 32154</strain>
    </source>
</reference>
<keyword evidence="2" id="KW-1185">Reference proteome</keyword>
<organism evidence="1 2">
    <name type="scientific">Pseudomonas laurentiana</name>
    <dbReference type="NCBI Taxonomy" id="2364649"/>
    <lineage>
        <taxon>Bacteria</taxon>
        <taxon>Pseudomonadati</taxon>
        <taxon>Pseudomonadota</taxon>
        <taxon>Gammaproteobacteria</taxon>
        <taxon>Pseudomonadales</taxon>
        <taxon>Pseudomonadaceae</taxon>
        <taxon>Pseudomonas</taxon>
    </lineage>
</organism>
<proteinExistence type="predicted"/>
<name>A0A6I5RUZ3_9PSED</name>
<accession>A0A6I5RUZ3</accession>
<dbReference type="NCBIfam" id="TIGR02681">
    <property type="entry name" value="phage_pRha"/>
    <property type="match status" value="1"/>
</dbReference>
<dbReference type="EMBL" id="JAAHBT010000255">
    <property type="protein sequence ID" value="NES11470.1"/>
    <property type="molecule type" value="Genomic_DNA"/>
</dbReference>
<dbReference type="Proteomes" id="UP000471751">
    <property type="component" value="Unassembled WGS sequence"/>
</dbReference>